<gene>
    <name evidence="2" type="ORF">Srubr_02680</name>
</gene>
<comment type="caution">
    <text evidence="2">The sequence shown here is derived from an EMBL/GenBank/DDBJ whole genome shotgun (WGS) entry which is preliminary data.</text>
</comment>
<evidence type="ECO:0008006" key="4">
    <source>
        <dbReference type="Google" id="ProtNLM"/>
    </source>
</evidence>
<sequence>MTANHDPDYDFRARPRDGNGKFQRSIDTVKRDAAAAQYLADHPGTTFQQIADLFGYHDRSGAWRAIQNAKADVIRPAVEKLIQTESEQLDELYLLAREIIDRNHVVVSHGRIVVGDDGQPLPDDGPRMQAIQTALRIRESYRKLHGVDQPAKTEVSGGVTYQLVGVDPEDLV</sequence>
<dbReference type="Proteomes" id="UP000646738">
    <property type="component" value="Unassembled WGS sequence"/>
</dbReference>
<dbReference type="RefSeq" id="WP_189999710.1">
    <property type="nucleotide sequence ID" value="NZ_BNCB01000032.1"/>
</dbReference>
<evidence type="ECO:0000313" key="2">
    <source>
        <dbReference type="EMBL" id="GHI50422.1"/>
    </source>
</evidence>
<proteinExistence type="predicted"/>
<reference evidence="3" key="1">
    <citation type="submission" date="2023-07" db="EMBL/GenBank/DDBJ databases">
        <title>Whole genome shotgun sequence of Streptomyces achromogenes subsp. rubradiris NBRC 14000.</title>
        <authorList>
            <person name="Komaki H."/>
            <person name="Tamura T."/>
        </authorList>
    </citation>
    <scope>NUCLEOTIDE SEQUENCE [LARGE SCALE GENOMIC DNA]</scope>
    <source>
        <strain evidence="3">NBRC 14000</strain>
    </source>
</reference>
<evidence type="ECO:0000313" key="3">
    <source>
        <dbReference type="Proteomes" id="UP000646738"/>
    </source>
</evidence>
<dbReference type="EMBL" id="BNEA01000001">
    <property type="protein sequence ID" value="GHI50422.1"/>
    <property type="molecule type" value="Genomic_DNA"/>
</dbReference>
<keyword evidence="3" id="KW-1185">Reference proteome</keyword>
<organism evidence="2 3">
    <name type="scientific">Streptomyces rubradiris</name>
    <name type="common">Streptomyces achromogenes subsp. rubradiris</name>
    <dbReference type="NCBI Taxonomy" id="285531"/>
    <lineage>
        <taxon>Bacteria</taxon>
        <taxon>Bacillati</taxon>
        <taxon>Actinomycetota</taxon>
        <taxon>Actinomycetes</taxon>
        <taxon>Kitasatosporales</taxon>
        <taxon>Streptomycetaceae</taxon>
        <taxon>Streptomyces</taxon>
    </lineage>
</organism>
<name>A0ABQ3R3K5_STRRR</name>
<evidence type="ECO:0000256" key="1">
    <source>
        <dbReference type="SAM" id="MobiDB-lite"/>
    </source>
</evidence>
<protein>
    <recommendedName>
        <fullName evidence="4">Phage terminase small subunit</fullName>
    </recommendedName>
</protein>
<accession>A0ABQ3R3K5</accession>
<feature type="compositionally biased region" description="Basic and acidic residues" evidence="1">
    <location>
        <begin position="1"/>
        <end position="19"/>
    </location>
</feature>
<feature type="region of interest" description="Disordered" evidence="1">
    <location>
        <begin position="1"/>
        <end position="22"/>
    </location>
</feature>